<organism evidence="8 9">
    <name type="scientific">Nocardioides eburneus</name>
    <dbReference type="NCBI Taxonomy" id="3231482"/>
    <lineage>
        <taxon>Bacteria</taxon>
        <taxon>Bacillati</taxon>
        <taxon>Actinomycetota</taxon>
        <taxon>Actinomycetes</taxon>
        <taxon>Propionibacteriales</taxon>
        <taxon>Nocardioidaceae</taxon>
        <taxon>Nocardioides</taxon>
    </lineage>
</organism>
<evidence type="ECO:0000256" key="2">
    <source>
        <dbReference type="ARBA" id="ARBA00022722"/>
    </source>
</evidence>
<keyword evidence="6" id="KW-0800">Toxin</keyword>
<dbReference type="RefSeq" id="WP_367991266.1">
    <property type="nucleotide sequence ID" value="NZ_JBFPJR010000003.1"/>
</dbReference>
<evidence type="ECO:0000256" key="5">
    <source>
        <dbReference type="ARBA" id="ARBA00022842"/>
    </source>
</evidence>
<evidence type="ECO:0000256" key="4">
    <source>
        <dbReference type="ARBA" id="ARBA00022801"/>
    </source>
</evidence>
<dbReference type="InterPro" id="IPR022907">
    <property type="entry name" value="VapC_family"/>
</dbReference>
<evidence type="ECO:0000313" key="9">
    <source>
        <dbReference type="Proteomes" id="UP001556631"/>
    </source>
</evidence>
<dbReference type="Pfam" id="PF01850">
    <property type="entry name" value="PIN"/>
    <property type="match status" value="1"/>
</dbReference>
<keyword evidence="3 6" id="KW-0479">Metal-binding</keyword>
<dbReference type="Gene3D" id="3.40.50.1010">
    <property type="entry name" value="5'-nuclease"/>
    <property type="match status" value="1"/>
</dbReference>
<comment type="caution">
    <text evidence="8">The sequence shown here is derived from an EMBL/GenBank/DDBJ whole genome shotgun (WGS) entry which is preliminary data.</text>
</comment>
<comment type="cofactor">
    <cofactor evidence="6">
        <name>Mg(2+)</name>
        <dbReference type="ChEBI" id="CHEBI:18420"/>
    </cofactor>
</comment>
<evidence type="ECO:0000256" key="1">
    <source>
        <dbReference type="ARBA" id="ARBA00022649"/>
    </source>
</evidence>
<feature type="binding site" evidence="6">
    <location>
        <position position="98"/>
    </location>
    <ligand>
        <name>Mg(2+)</name>
        <dbReference type="ChEBI" id="CHEBI:18420"/>
    </ligand>
</feature>
<keyword evidence="5 6" id="KW-0460">Magnesium</keyword>
<sequence>MTDTYLLDANALISLTITDHEHHDRAAAWAASVARIALCPIVEGALVRFLVRLGEHRATAVTVLSDMYASTRCEFWADSLTYTAADLGHVVGHRQVTDAYLAALAAERGARLATFDQALAAALPQHVDLIP</sequence>
<dbReference type="EC" id="3.1.-.-" evidence="6"/>
<dbReference type="InterPro" id="IPR006226">
    <property type="entry name" value="Mtu_PIN"/>
</dbReference>
<comment type="similarity">
    <text evidence="6">Belongs to the PINc/VapC protein family.</text>
</comment>
<proteinExistence type="inferred from homology"/>
<dbReference type="InterPro" id="IPR002716">
    <property type="entry name" value="PIN_dom"/>
</dbReference>
<dbReference type="SUPFAM" id="SSF88723">
    <property type="entry name" value="PIN domain-like"/>
    <property type="match status" value="1"/>
</dbReference>
<dbReference type="InterPro" id="IPR029060">
    <property type="entry name" value="PIN-like_dom_sf"/>
</dbReference>
<accession>A0ABV3SUD7</accession>
<dbReference type="EMBL" id="JBFPJR010000003">
    <property type="protein sequence ID" value="MEX0426546.1"/>
    <property type="molecule type" value="Genomic_DNA"/>
</dbReference>
<dbReference type="HAMAP" id="MF_00265">
    <property type="entry name" value="VapC_Nob1"/>
    <property type="match status" value="1"/>
</dbReference>
<dbReference type="NCBIfam" id="TIGR00028">
    <property type="entry name" value="Mtu_PIN_fam"/>
    <property type="match status" value="1"/>
</dbReference>
<protein>
    <recommendedName>
        <fullName evidence="6">Ribonuclease VapC</fullName>
        <shortName evidence="6">RNase VapC</shortName>
        <ecNumber evidence="6">3.1.-.-</ecNumber>
    </recommendedName>
    <alternativeName>
        <fullName evidence="6">Toxin VapC</fullName>
    </alternativeName>
</protein>
<name>A0ABV3SUD7_9ACTN</name>
<dbReference type="Proteomes" id="UP001556631">
    <property type="component" value="Unassembled WGS sequence"/>
</dbReference>
<keyword evidence="2 6" id="KW-0540">Nuclease</keyword>
<keyword evidence="1 6" id="KW-1277">Toxin-antitoxin system</keyword>
<keyword evidence="4 6" id="KW-0378">Hydrolase</keyword>
<feature type="domain" description="PIN" evidence="7">
    <location>
        <begin position="5"/>
        <end position="120"/>
    </location>
</feature>
<evidence type="ECO:0000256" key="3">
    <source>
        <dbReference type="ARBA" id="ARBA00022723"/>
    </source>
</evidence>
<feature type="binding site" evidence="6">
    <location>
        <position position="8"/>
    </location>
    <ligand>
        <name>Mg(2+)</name>
        <dbReference type="ChEBI" id="CHEBI:18420"/>
    </ligand>
</feature>
<evidence type="ECO:0000259" key="7">
    <source>
        <dbReference type="Pfam" id="PF01850"/>
    </source>
</evidence>
<evidence type="ECO:0000313" key="8">
    <source>
        <dbReference type="EMBL" id="MEX0426546.1"/>
    </source>
</evidence>
<evidence type="ECO:0000256" key="6">
    <source>
        <dbReference type="HAMAP-Rule" id="MF_00265"/>
    </source>
</evidence>
<keyword evidence="9" id="KW-1185">Reference proteome</keyword>
<comment type="function">
    <text evidence="6">Toxic component of a toxin-antitoxin (TA) system. An RNase.</text>
</comment>
<reference evidence="8 9" key="1">
    <citation type="submission" date="2024-07" db="EMBL/GenBank/DDBJ databases">
        <authorList>
            <person name="Lee S."/>
            <person name="Kang M."/>
        </authorList>
    </citation>
    <scope>NUCLEOTIDE SEQUENCE [LARGE SCALE GENOMIC DNA]</scope>
    <source>
        <strain evidence="8 9">DS6</strain>
    </source>
</reference>
<gene>
    <name evidence="6" type="primary">vapC</name>
    <name evidence="8" type="ORF">AB3X52_02865</name>
</gene>